<dbReference type="HOGENOM" id="CLU_078715_0_0_9"/>
<dbReference type="AlphaFoldDB" id="H6LKV1"/>
<keyword evidence="2" id="KW-0808">Transferase</keyword>
<reference evidence="3" key="1">
    <citation type="submission" date="2011-07" db="EMBL/GenBank/DDBJ databases">
        <title>Complete genome sequence of Acetobacterium woodii.</title>
        <authorList>
            <person name="Poehlein A."/>
            <person name="Schmidt S."/>
            <person name="Kaster A.-K."/>
            <person name="Goenrich M."/>
            <person name="Vollmers J."/>
            <person name="Thuermer A."/>
            <person name="Gottschalk G."/>
            <person name="Thauer R.K."/>
            <person name="Daniel R."/>
            <person name="Mueller V."/>
        </authorList>
    </citation>
    <scope>NUCLEOTIDE SEQUENCE [LARGE SCALE GENOMIC DNA]</scope>
    <source>
        <strain evidence="3">ATCC 29683 / DSM 1030 / JCM 2381 / KCTC 1655 / WB1</strain>
    </source>
</reference>
<evidence type="ECO:0000259" key="1">
    <source>
        <dbReference type="Pfam" id="PF01636"/>
    </source>
</evidence>
<reference evidence="2 3" key="2">
    <citation type="journal article" date="2012" name="PLoS ONE">
        <title>An ancient pathway combining carbon dioxide fixation with the generation and utilization of a sodium ion gradient for ATP synthesis.</title>
        <authorList>
            <person name="Poehlein A."/>
            <person name="Schmidt S."/>
            <person name="Kaster A.K."/>
            <person name="Goenrich M."/>
            <person name="Vollmers J."/>
            <person name="Thurmer A."/>
            <person name="Bertsch J."/>
            <person name="Schuchmann K."/>
            <person name="Voigt B."/>
            <person name="Hecker M."/>
            <person name="Daniel R."/>
            <person name="Thauer R.K."/>
            <person name="Gottschalk G."/>
            <person name="Muller V."/>
        </authorList>
    </citation>
    <scope>NUCLEOTIDE SEQUENCE [LARGE SCALE GENOMIC DNA]</scope>
    <source>
        <strain evidence="3">ATCC 29683 / DSM 1030 / JCM 2381 / KCTC 1655 / WB1</strain>
    </source>
</reference>
<dbReference type="Pfam" id="PF01636">
    <property type="entry name" value="APH"/>
    <property type="match status" value="1"/>
</dbReference>
<dbReference type="eggNOG" id="COG3173">
    <property type="taxonomic scope" value="Bacteria"/>
</dbReference>
<dbReference type="STRING" id="931626.Awo_c33320"/>
<dbReference type="InterPro" id="IPR002575">
    <property type="entry name" value="Aminoglycoside_PTrfase"/>
</dbReference>
<dbReference type="PANTHER" id="PTHR41283">
    <property type="entry name" value="AMINOGLYCOSIDE PHOSPHOTRANSFERASE"/>
    <property type="match status" value="1"/>
</dbReference>
<dbReference type="KEGG" id="awo:Awo_c33320"/>
<dbReference type="RefSeq" id="WP_014357655.1">
    <property type="nucleotide sequence ID" value="NC_016894.1"/>
</dbReference>
<dbReference type="SUPFAM" id="SSF56112">
    <property type="entry name" value="Protein kinase-like (PK-like)"/>
    <property type="match status" value="1"/>
</dbReference>
<name>H6LKV1_ACEWD</name>
<evidence type="ECO:0000313" key="3">
    <source>
        <dbReference type="Proteomes" id="UP000007177"/>
    </source>
</evidence>
<proteinExistence type="predicted"/>
<dbReference type="InterPro" id="IPR011009">
    <property type="entry name" value="Kinase-like_dom_sf"/>
</dbReference>
<evidence type="ECO:0000313" key="2">
    <source>
        <dbReference type="EMBL" id="AFA50060.1"/>
    </source>
</evidence>
<dbReference type="GO" id="GO:0008910">
    <property type="term" value="F:kanamycin kinase activity"/>
    <property type="evidence" value="ECO:0007669"/>
    <property type="project" value="UniProtKB-EC"/>
</dbReference>
<dbReference type="OrthoDB" id="334783at2"/>
<feature type="domain" description="Aminoglycoside phosphotransferase" evidence="1">
    <location>
        <begin position="10"/>
        <end position="233"/>
    </location>
</feature>
<gene>
    <name evidence="2" type="primary">aph</name>
    <name evidence="2" type="ordered locus">Awo_c33320</name>
</gene>
<accession>H6LKV1</accession>
<organism evidence="2 3">
    <name type="scientific">Acetobacterium woodii (strain ATCC 29683 / DSM 1030 / JCM 2381 / KCTC 1655 / WB1)</name>
    <dbReference type="NCBI Taxonomy" id="931626"/>
    <lineage>
        <taxon>Bacteria</taxon>
        <taxon>Bacillati</taxon>
        <taxon>Bacillota</taxon>
        <taxon>Clostridia</taxon>
        <taxon>Eubacteriales</taxon>
        <taxon>Eubacteriaceae</taxon>
        <taxon>Acetobacterium</taxon>
    </lineage>
</organism>
<protein>
    <submittedName>
        <fullName evidence="2">Aminoglycoside phosphotransferase Aph</fullName>
        <ecNumber evidence="2">2.7.1.95</ecNumber>
    </submittedName>
</protein>
<sequence length="291" mass="33852">MTEFQFASMIPINKGWSEDKKYQVKKDDGSKYLLRISPIERFETRKALFSILQEVAALDVAICKPVEFGTCKDGVYALYTWVEGQDVEAVIALLTESEQYLLGIKSGEILKKIHAIPAPENQEAWDSRFNRKTNFKIKKYQECPLTFKGDDKVIEYIKNNRALLKNRPQCFQHGDYHIGNMMLEKNQLVIIDFDRFDFGDPWEEFNRIVWCAAKSPYFATGQLDGYFGSKPPLEFFKLLAFYIASNTLSSIYWALPFGQSDVDTMMKQASDVLDWFDNMQNPVPTWYHPYR</sequence>
<dbReference type="EMBL" id="CP002987">
    <property type="protein sequence ID" value="AFA50060.1"/>
    <property type="molecule type" value="Genomic_DNA"/>
</dbReference>
<keyword evidence="3" id="KW-1185">Reference proteome</keyword>
<dbReference type="EC" id="2.7.1.95" evidence="2"/>
<dbReference type="PANTHER" id="PTHR41283:SF1">
    <property type="entry name" value="AMINOGLYCOSIDE PHOSPHOTRANSFERASE DOMAIN-CONTAINING PROTEIN"/>
    <property type="match status" value="1"/>
</dbReference>
<dbReference type="Gene3D" id="3.90.1200.10">
    <property type="match status" value="1"/>
</dbReference>
<dbReference type="Proteomes" id="UP000007177">
    <property type="component" value="Chromosome"/>
</dbReference>